<dbReference type="Pfam" id="PF06398">
    <property type="entry name" value="Pex24p"/>
    <property type="match status" value="1"/>
</dbReference>
<feature type="region of interest" description="Disordered" evidence="5">
    <location>
        <begin position="349"/>
        <end position="395"/>
    </location>
</feature>
<keyword evidence="4 6" id="KW-0472">Membrane</keyword>
<dbReference type="SMART" id="SM00693">
    <property type="entry name" value="DysFN"/>
    <property type="match status" value="1"/>
</dbReference>
<evidence type="ECO:0000313" key="9">
    <source>
        <dbReference type="Proteomes" id="UP000297245"/>
    </source>
</evidence>
<feature type="compositionally biased region" description="Gly residues" evidence="5">
    <location>
        <begin position="518"/>
        <end position="529"/>
    </location>
</feature>
<dbReference type="OrthoDB" id="5586090at2759"/>
<comment type="subcellular location">
    <subcellularLocation>
        <location evidence="1">Endomembrane system</location>
        <topology evidence="1">Multi-pass membrane protein</topology>
    </subcellularLocation>
</comment>
<evidence type="ECO:0000256" key="5">
    <source>
        <dbReference type="SAM" id="MobiDB-lite"/>
    </source>
</evidence>
<dbReference type="AlphaFoldDB" id="A0A4V4HH41"/>
<name>A0A4V4HH41_DENBC</name>
<evidence type="ECO:0000256" key="2">
    <source>
        <dbReference type="ARBA" id="ARBA00022692"/>
    </source>
</evidence>
<feature type="region of interest" description="Disordered" evidence="5">
    <location>
        <begin position="436"/>
        <end position="549"/>
    </location>
</feature>
<keyword evidence="3 6" id="KW-1133">Transmembrane helix</keyword>
<evidence type="ECO:0000256" key="3">
    <source>
        <dbReference type="ARBA" id="ARBA00022989"/>
    </source>
</evidence>
<feature type="transmembrane region" description="Helical" evidence="6">
    <location>
        <begin position="61"/>
        <end position="92"/>
    </location>
</feature>
<feature type="compositionally biased region" description="Acidic residues" evidence="5">
    <location>
        <begin position="371"/>
        <end position="385"/>
    </location>
</feature>
<dbReference type="EMBL" id="ML179092">
    <property type="protein sequence ID" value="THV01246.1"/>
    <property type="molecule type" value="Genomic_DNA"/>
</dbReference>
<keyword evidence="9" id="KW-1185">Reference proteome</keyword>
<reference evidence="8 9" key="1">
    <citation type="journal article" date="2019" name="Nat. Ecol. Evol.">
        <title>Megaphylogeny resolves global patterns of mushroom evolution.</title>
        <authorList>
            <person name="Varga T."/>
            <person name="Krizsan K."/>
            <person name="Foldi C."/>
            <person name="Dima B."/>
            <person name="Sanchez-Garcia M."/>
            <person name="Sanchez-Ramirez S."/>
            <person name="Szollosi G.J."/>
            <person name="Szarkandi J.G."/>
            <person name="Papp V."/>
            <person name="Albert L."/>
            <person name="Andreopoulos W."/>
            <person name="Angelini C."/>
            <person name="Antonin V."/>
            <person name="Barry K.W."/>
            <person name="Bougher N.L."/>
            <person name="Buchanan P."/>
            <person name="Buyck B."/>
            <person name="Bense V."/>
            <person name="Catcheside P."/>
            <person name="Chovatia M."/>
            <person name="Cooper J."/>
            <person name="Damon W."/>
            <person name="Desjardin D."/>
            <person name="Finy P."/>
            <person name="Geml J."/>
            <person name="Haridas S."/>
            <person name="Hughes K."/>
            <person name="Justo A."/>
            <person name="Karasinski D."/>
            <person name="Kautmanova I."/>
            <person name="Kiss B."/>
            <person name="Kocsube S."/>
            <person name="Kotiranta H."/>
            <person name="LaButti K.M."/>
            <person name="Lechner B.E."/>
            <person name="Liimatainen K."/>
            <person name="Lipzen A."/>
            <person name="Lukacs Z."/>
            <person name="Mihaltcheva S."/>
            <person name="Morgado L.N."/>
            <person name="Niskanen T."/>
            <person name="Noordeloos M.E."/>
            <person name="Ohm R.A."/>
            <person name="Ortiz-Santana B."/>
            <person name="Ovrebo C."/>
            <person name="Racz N."/>
            <person name="Riley R."/>
            <person name="Savchenko A."/>
            <person name="Shiryaev A."/>
            <person name="Soop K."/>
            <person name="Spirin V."/>
            <person name="Szebenyi C."/>
            <person name="Tomsovsky M."/>
            <person name="Tulloss R.E."/>
            <person name="Uehling J."/>
            <person name="Grigoriev I.V."/>
            <person name="Vagvolgyi C."/>
            <person name="Papp T."/>
            <person name="Martin F.M."/>
            <person name="Miettinen O."/>
            <person name="Hibbett D.S."/>
            <person name="Nagy L.G."/>
        </authorList>
    </citation>
    <scope>NUCLEOTIDE SEQUENCE [LARGE SCALE GENOMIC DNA]</scope>
    <source>
        <strain evidence="8 9">CBS 962.96</strain>
    </source>
</reference>
<feature type="compositionally biased region" description="Low complexity" evidence="5">
    <location>
        <begin position="349"/>
        <end position="361"/>
    </location>
</feature>
<feature type="compositionally biased region" description="Low complexity" evidence="5">
    <location>
        <begin position="454"/>
        <end position="483"/>
    </location>
</feature>
<dbReference type="PANTHER" id="PTHR31679:SF2">
    <property type="entry name" value="PEROXISOMAL MEMBRANE PROTEIN PEX30-RELATED"/>
    <property type="match status" value="1"/>
</dbReference>
<dbReference type="InterPro" id="IPR052646">
    <property type="entry name" value="Peroxisomal_PEX28-32"/>
</dbReference>
<feature type="transmembrane region" description="Helical" evidence="6">
    <location>
        <begin position="153"/>
        <end position="179"/>
    </location>
</feature>
<dbReference type="InterPro" id="IPR006614">
    <property type="entry name" value="Peroxin/Ferlin"/>
</dbReference>
<dbReference type="GO" id="GO:0007031">
    <property type="term" value="P:peroxisome organization"/>
    <property type="evidence" value="ECO:0007669"/>
    <property type="project" value="UniProtKB-ARBA"/>
</dbReference>
<dbReference type="GO" id="GO:0012505">
    <property type="term" value="C:endomembrane system"/>
    <property type="evidence" value="ECO:0007669"/>
    <property type="project" value="UniProtKB-SubCell"/>
</dbReference>
<proteinExistence type="predicted"/>
<feature type="domain" description="Peroxin/Ferlin" evidence="7">
    <location>
        <begin position="232"/>
        <end position="311"/>
    </location>
</feature>
<feature type="compositionally biased region" description="Low complexity" evidence="5">
    <location>
        <begin position="505"/>
        <end position="517"/>
    </location>
</feature>
<evidence type="ECO:0000259" key="7">
    <source>
        <dbReference type="SMART" id="SM00693"/>
    </source>
</evidence>
<sequence>MTSPTTNPSTTTTSMHEFVNVVPFQLTSVLVRLAPYFSLVRYALETVTWTRSSLDSWLTLAAWWGLCLLAGLALKYFLPLAVLILLLSAPYLSPPNSRLTPPTISESSLQASISDLTVIQSLLPTTLSFQTYISPNTSVPKLSILLRTTLIIYGPYLLLTHYIPTRIIVAFIGTFLITYRSPHFKLIRVTLTRSAFIRWSCYRLWSFITGTSLQPKSLSFQPTSTSPEPQSSLRFLFTIYENQRWWMGLDWTAALLPGERPSWCSASQQPVSPPNAFSLPEPTTVFLRDGDGRRVKRTATWRWEENEWKVLVKKEGGTMNRVEKPLPTMNPTEKDQGILMKAAGKMKEANAAAAAAASNKEGGSEDREHSAEDDDEETQEEEVVTDPDGWIYGDNKWEAKSAKGGMGKYTRYRRWTRVAIVSETVEIVEDGELGIERTDDSGYSPYTTSLELEFSQPNTSTSQSTFPSSSSSSFSTQNSATSNPSTSPKIIPKVLPGPVSDPSMSTSSTGEFTTTSGGEDGSGKDGGPGTSESKLRQRLKSALAKQAFH</sequence>
<dbReference type="InterPro" id="IPR010482">
    <property type="entry name" value="TECPR1-like_DysF"/>
</dbReference>
<evidence type="ECO:0000313" key="8">
    <source>
        <dbReference type="EMBL" id="THV01246.1"/>
    </source>
</evidence>
<evidence type="ECO:0000256" key="4">
    <source>
        <dbReference type="ARBA" id="ARBA00023136"/>
    </source>
</evidence>
<gene>
    <name evidence="8" type="ORF">K435DRAFT_827808</name>
</gene>
<keyword evidence="2 6" id="KW-0812">Transmembrane</keyword>
<dbReference type="PANTHER" id="PTHR31679">
    <property type="entry name" value="PEROXISOMAL MEMBRANE PROTEIN PEX30-RELATED"/>
    <property type="match status" value="1"/>
</dbReference>
<protein>
    <recommendedName>
        <fullName evidence="7">Peroxin/Ferlin domain-containing protein</fullName>
    </recommendedName>
</protein>
<organism evidence="8 9">
    <name type="scientific">Dendrothele bispora (strain CBS 962.96)</name>
    <dbReference type="NCBI Taxonomy" id="1314807"/>
    <lineage>
        <taxon>Eukaryota</taxon>
        <taxon>Fungi</taxon>
        <taxon>Dikarya</taxon>
        <taxon>Basidiomycota</taxon>
        <taxon>Agaricomycotina</taxon>
        <taxon>Agaricomycetes</taxon>
        <taxon>Agaricomycetidae</taxon>
        <taxon>Agaricales</taxon>
        <taxon>Agaricales incertae sedis</taxon>
        <taxon>Dendrothele</taxon>
    </lineage>
</organism>
<evidence type="ECO:0000256" key="1">
    <source>
        <dbReference type="ARBA" id="ARBA00004127"/>
    </source>
</evidence>
<dbReference type="Proteomes" id="UP000297245">
    <property type="component" value="Unassembled WGS sequence"/>
</dbReference>
<accession>A0A4V4HH41</accession>
<evidence type="ECO:0000256" key="6">
    <source>
        <dbReference type="SAM" id="Phobius"/>
    </source>
</evidence>
<dbReference type="GO" id="GO:0005778">
    <property type="term" value="C:peroxisomal membrane"/>
    <property type="evidence" value="ECO:0007669"/>
    <property type="project" value="TreeGrafter"/>
</dbReference>